<accession>A0A5E4SYY0</accession>
<keyword evidence="5" id="KW-0663">Pyridoxal phosphate</keyword>
<dbReference type="Gene3D" id="3.90.1150.10">
    <property type="entry name" value="Aspartate Aminotransferase, domain 1"/>
    <property type="match status" value="1"/>
</dbReference>
<sequence>MSNTPFLSERIHRIKPSPSMAAKALVDKLRAEGRDIIDFTIGEPDLPTPDHVIEAAIAAMRAGRTKYTGSSGTPELRKAIATKLLRDNQVEFGPQNIVVGAGGKHIIFHALSVTLNPGDEVIIHAPYWVSYPDMVVVNDGVPVVVVGSEPEGFKLTPAALESAITPATKWLILNSPNNPTGAVYSEEEIRALGEVLTRHPHVWLMSDEIYEHFIFDGSKHVSPLAVVPELRERSLIVNGASKGYSMTGWRLGYGAGPATLVNAISKLISQTTTCPSSISQAAAIAAFAGSQASPQHAAKVFAARGKLMAQLLKDAPGMRVTPPSGAFYLYPSVAGMLGKRTPKGKTLNSDMDVVSYFTEEAGVATLDGTAYGVPPHIRLSFAASEDAIREGCKRIVAACVALG</sequence>
<dbReference type="SUPFAM" id="SSF53383">
    <property type="entry name" value="PLP-dependent transferases"/>
    <property type="match status" value="1"/>
</dbReference>
<reference evidence="8 9" key="1">
    <citation type="submission" date="2019-08" db="EMBL/GenBank/DDBJ databases">
        <authorList>
            <person name="Peeters C."/>
        </authorList>
    </citation>
    <scope>NUCLEOTIDE SEQUENCE [LARGE SCALE GENOMIC DNA]</scope>
    <source>
        <strain evidence="8 9">LMG 30175</strain>
    </source>
</reference>
<dbReference type="PANTHER" id="PTHR46383:SF1">
    <property type="entry name" value="ASPARTATE AMINOTRANSFERASE"/>
    <property type="match status" value="1"/>
</dbReference>
<gene>
    <name evidence="8" type="ORF">PTE30175_01051</name>
</gene>
<dbReference type="CDD" id="cd00609">
    <property type="entry name" value="AAT_like"/>
    <property type="match status" value="1"/>
</dbReference>
<comment type="similarity">
    <text evidence="2 6">Belongs to the class-I pyridoxal-phosphate-dependent aminotransferase family.</text>
</comment>
<dbReference type="Gene3D" id="3.40.640.10">
    <property type="entry name" value="Type I PLP-dependent aspartate aminotransferase-like (Major domain)"/>
    <property type="match status" value="1"/>
</dbReference>
<dbReference type="InterPro" id="IPR050596">
    <property type="entry name" value="AspAT/PAT-like"/>
</dbReference>
<keyword evidence="9" id="KW-1185">Reference proteome</keyword>
<evidence type="ECO:0000313" key="8">
    <source>
        <dbReference type="EMBL" id="VVD80805.1"/>
    </source>
</evidence>
<proteinExistence type="inferred from homology"/>
<dbReference type="FunFam" id="3.40.640.10:FF:000033">
    <property type="entry name" value="Aspartate aminotransferase"/>
    <property type="match status" value="1"/>
</dbReference>
<evidence type="ECO:0000256" key="1">
    <source>
        <dbReference type="ARBA" id="ARBA00001933"/>
    </source>
</evidence>
<evidence type="ECO:0000256" key="3">
    <source>
        <dbReference type="ARBA" id="ARBA00022576"/>
    </source>
</evidence>
<evidence type="ECO:0000259" key="7">
    <source>
        <dbReference type="Pfam" id="PF00155"/>
    </source>
</evidence>
<dbReference type="Pfam" id="PF00155">
    <property type="entry name" value="Aminotran_1_2"/>
    <property type="match status" value="1"/>
</dbReference>
<evidence type="ECO:0000256" key="4">
    <source>
        <dbReference type="ARBA" id="ARBA00022679"/>
    </source>
</evidence>
<dbReference type="OrthoDB" id="9803354at2"/>
<dbReference type="PROSITE" id="PS00105">
    <property type="entry name" value="AA_TRANSFER_CLASS_1"/>
    <property type="match status" value="1"/>
</dbReference>
<dbReference type="InterPro" id="IPR015424">
    <property type="entry name" value="PyrdxlP-dep_Trfase"/>
</dbReference>
<dbReference type="InterPro" id="IPR004839">
    <property type="entry name" value="Aminotransferase_I/II_large"/>
</dbReference>
<dbReference type="AlphaFoldDB" id="A0A5E4SYY0"/>
<organism evidence="8 9">
    <name type="scientific">Pandoraea terrae</name>
    <dbReference type="NCBI Taxonomy" id="1537710"/>
    <lineage>
        <taxon>Bacteria</taxon>
        <taxon>Pseudomonadati</taxon>
        <taxon>Pseudomonadota</taxon>
        <taxon>Betaproteobacteria</taxon>
        <taxon>Burkholderiales</taxon>
        <taxon>Burkholderiaceae</taxon>
        <taxon>Pandoraea</taxon>
    </lineage>
</organism>
<dbReference type="PANTHER" id="PTHR46383">
    <property type="entry name" value="ASPARTATE AMINOTRANSFERASE"/>
    <property type="match status" value="1"/>
</dbReference>
<evidence type="ECO:0000313" key="9">
    <source>
        <dbReference type="Proteomes" id="UP000414233"/>
    </source>
</evidence>
<dbReference type="InterPro" id="IPR004838">
    <property type="entry name" value="NHTrfase_class1_PyrdxlP-BS"/>
</dbReference>
<evidence type="ECO:0000256" key="2">
    <source>
        <dbReference type="ARBA" id="ARBA00007441"/>
    </source>
</evidence>
<dbReference type="EMBL" id="CABPRZ010000003">
    <property type="protein sequence ID" value="VVD80805.1"/>
    <property type="molecule type" value="Genomic_DNA"/>
</dbReference>
<name>A0A5E4SYY0_9BURK</name>
<dbReference type="EC" id="2.6.1.-" evidence="6"/>
<comment type="cofactor">
    <cofactor evidence="1 6">
        <name>pyridoxal 5'-phosphate</name>
        <dbReference type="ChEBI" id="CHEBI:597326"/>
    </cofactor>
</comment>
<feature type="domain" description="Aminotransferase class I/classII large" evidence="7">
    <location>
        <begin position="35"/>
        <end position="395"/>
    </location>
</feature>
<evidence type="ECO:0000256" key="5">
    <source>
        <dbReference type="ARBA" id="ARBA00022898"/>
    </source>
</evidence>
<dbReference type="GO" id="GO:0030170">
    <property type="term" value="F:pyridoxal phosphate binding"/>
    <property type="evidence" value="ECO:0007669"/>
    <property type="project" value="InterPro"/>
</dbReference>
<keyword evidence="4 6" id="KW-0808">Transferase</keyword>
<dbReference type="Proteomes" id="UP000414233">
    <property type="component" value="Unassembled WGS sequence"/>
</dbReference>
<dbReference type="InterPro" id="IPR015421">
    <property type="entry name" value="PyrdxlP-dep_Trfase_major"/>
</dbReference>
<protein>
    <recommendedName>
        <fullName evidence="6">Aminotransferase</fullName>
        <ecNumber evidence="6">2.6.1.-</ecNumber>
    </recommendedName>
</protein>
<dbReference type="InterPro" id="IPR015422">
    <property type="entry name" value="PyrdxlP-dep_Trfase_small"/>
</dbReference>
<dbReference type="GO" id="GO:0008483">
    <property type="term" value="F:transaminase activity"/>
    <property type="evidence" value="ECO:0007669"/>
    <property type="project" value="UniProtKB-KW"/>
</dbReference>
<dbReference type="GO" id="GO:0006520">
    <property type="term" value="P:amino acid metabolic process"/>
    <property type="evidence" value="ECO:0007669"/>
    <property type="project" value="InterPro"/>
</dbReference>
<evidence type="ECO:0000256" key="6">
    <source>
        <dbReference type="RuleBase" id="RU000481"/>
    </source>
</evidence>
<keyword evidence="3 6" id="KW-0032">Aminotransferase</keyword>